<reference evidence="3" key="1">
    <citation type="submission" date="2016-10" db="EMBL/GenBank/DDBJ databases">
        <authorList>
            <person name="Varghese N."/>
            <person name="Submissions S."/>
        </authorList>
    </citation>
    <scope>NUCLEOTIDE SEQUENCE [LARGE SCALE GENOMIC DNA]</scope>
    <source>
        <strain evidence="3">DSM 217</strain>
    </source>
</reference>
<organism evidence="2 3">
    <name type="scientific">Thiocapsa roseopersicina</name>
    <dbReference type="NCBI Taxonomy" id="1058"/>
    <lineage>
        <taxon>Bacteria</taxon>
        <taxon>Pseudomonadati</taxon>
        <taxon>Pseudomonadota</taxon>
        <taxon>Gammaproteobacteria</taxon>
        <taxon>Chromatiales</taxon>
        <taxon>Chromatiaceae</taxon>
        <taxon>Thiocapsa</taxon>
    </lineage>
</organism>
<evidence type="ECO:0000313" key="3">
    <source>
        <dbReference type="Proteomes" id="UP000198816"/>
    </source>
</evidence>
<name>A0A1H3CKM0_THIRO</name>
<accession>A0A1H3CKM0</accession>
<proteinExistence type="predicted"/>
<dbReference type="OrthoDB" id="5771487at2"/>
<keyword evidence="3" id="KW-1185">Reference proteome</keyword>
<dbReference type="EMBL" id="FNNZ01000035">
    <property type="protein sequence ID" value="SDX54703.1"/>
    <property type="molecule type" value="Genomic_DNA"/>
</dbReference>
<protein>
    <submittedName>
        <fullName evidence="2">Uncharacterized protein</fullName>
    </submittedName>
</protein>
<dbReference type="AlphaFoldDB" id="A0A1H3CKM0"/>
<sequence length="107" mass="12306">MIDVILEARRLAAETIKHLDNGYYYGWDDLKKVECTLNGAAEILDRIGHYEAVQVLGRLVADLPAPNCRENDVGDYEMRELRAQLARLKEEIEKQEEEIDNQESLTT</sequence>
<feature type="coiled-coil region" evidence="1">
    <location>
        <begin position="71"/>
        <end position="105"/>
    </location>
</feature>
<dbReference type="Proteomes" id="UP000198816">
    <property type="component" value="Unassembled WGS sequence"/>
</dbReference>
<gene>
    <name evidence="2" type="ORF">SAMN05421783_13518</name>
</gene>
<evidence type="ECO:0000313" key="2">
    <source>
        <dbReference type="EMBL" id="SDX54703.1"/>
    </source>
</evidence>
<dbReference type="RefSeq" id="WP_093037755.1">
    <property type="nucleotide sequence ID" value="NZ_FNNZ01000035.1"/>
</dbReference>
<keyword evidence="1" id="KW-0175">Coiled coil</keyword>
<evidence type="ECO:0000256" key="1">
    <source>
        <dbReference type="SAM" id="Coils"/>
    </source>
</evidence>